<dbReference type="EMBL" id="CM046514">
    <property type="protein sequence ID" value="KAI8651055.1"/>
    <property type="molecule type" value="Genomic_DNA"/>
</dbReference>
<reference evidence="1" key="1">
    <citation type="submission" date="2022-06" db="EMBL/GenBank/DDBJ databases">
        <title>Fusarium solani species complex genomes reveal bases of compartmentalisation and animal pathogenesis.</title>
        <authorList>
            <person name="Tsai I.J."/>
        </authorList>
    </citation>
    <scope>NUCLEOTIDE SEQUENCE</scope>
    <source>
        <strain evidence="1">Fu6.1</strain>
    </source>
</reference>
<organism evidence="1 2">
    <name type="scientific">Fusarium keratoplasticum</name>
    <dbReference type="NCBI Taxonomy" id="1328300"/>
    <lineage>
        <taxon>Eukaryota</taxon>
        <taxon>Fungi</taxon>
        <taxon>Dikarya</taxon>
        <taxon>Ascomycota</taxon>
        <taxon>Pezizomycotina</taxon>
        <taxon>Sordariomycetes</taxon>
        <taxon>Hypocreomycetidae</taxon>
        <taxon>Hypocreales</taxon>
        <taxon>Nectriaceae</taxon>
        <taxon>Fusarium</taxon>
        <taxon>Fusarium solani species complex</taxon>
    </lineage>
</organism>
<name>A0ACC0QFB7_9HYPO</name>
<accession>A0ACC0QFB7</accession>
<protein>
    <submittedName>
        <fullName evidence="1">Fungal-trans domain-containing protein</fullName>
    </submittedName>
</protein>
<comment type="caution">
    <text evidence="1">The sequence shown here is derived from an EMBL/GenBank/DDBJ whole genome shotgun (WGS) entry which is preliminary data.</text>
</comment>
<evidence type="ECO:0000313" key="1">
    <source>
        <dbReference type="EMBL" id="KAI8651055.1"/>
    </source>
</evidence>
<evidence type="ECO:0000313" key="2">
    <source>
        <dbReference type="Proteomes" id="UP001065298"/>
    </source>
</evidence>
<keyword evidence="2" id="KW-1185">Reference proteome</keyword>
<gene>
    <name evidence="1" type="ORF">NCS57_01441200</name>
</gene>
<dbReference type="Proteomes" id="UP001065298">
    <property type="component" value="Chromosome 12"/>
</dbReference>
<proteinExistence type="predicted"/>
<sequence length="740" mass="82600">MVSIKSTVLLAMAASVQASPLAATSSTSTAAIPTVTYIPDEADIWTPPALPEGAIDISNNRTWVNEIKKQHGLDTADDRISTTDEVTIMSGPCNQGTCPDYDKAFDMMYTWSQQETVSPGGAPPNVIVWQDFQIRVNDCGKCYIHRTGGTGGGCYDFTACNRAQSICVDPGRHRAHRIWKDNGHKTCYQMVQLRCSRTEPCDKCLQAHQVCEYRDDDRKRKPASRQYVSSLENRIASLESLLMRIKQASADERERLLENVSFDQWLDAHSTEAQKPEASSATATKSVQPFGLQAGPQGLLIYHGPTSIYRIRTGGPPLSSSDMTSPGGQFDHVAQHFGIGLEDEVIMTALHQFFRWQYPHFMFIYREAFLRDHFGQRTKSKYWSLPLLMAICALGAVMLPDRAQSQMSEQFYAAAESIIIVSGLTHPSITAVQVFLCLAFYQIGKGELSKGWELSGIAFRMAQDLGFQKDPQQWIASDASLATSEDVEIRRRIYWGCYTSDKIISLILGRPVQLYDEAGEVEHTESLPDFPDMAPWLPAGVDISQMLEPGSFGSRERLITSFREHILLSKSIEKILCTLFSRKSAANGIAGLTLTDDLDLELCRWQESLPDCIKWNRWEPPITSLLPSVAALYILFNSTRIVLHLDRVSTDASAQSQSVSRTVCTSAAQDVVCLIRQYRAQHGLEHAPLIFIYGIVQAHRAMRALDMTPHEATYLVQSLDECCVAWGLAVQARAHLYELF</sequence>